<evidence type="ECO:0000256" key="6">
    <source>
        <dbReference type="ARBA" id="ARBA00022825"/>
    </source>
</evidence>
<dbReference type="GO" id="GO:0008239">
    <property type="term" value="F:dipeptidyl-peptidase activity"/>
    <property type="evidence" value="ECO:0007669"/>
    <property type="project" value="UniProtKB-UniRule"/>
</dbReference>
<comment type="function">
    <text evidence="7">Catalyzes the removal of dipeptides from the N-terminus of oligopeptides.</text>
</comment>
<dbReference type="AlphaFoldDB" id="A0A5B3GF50"/>
<evidence type="ECO:0000313" key="9">
    <source>
        <dbReference type="Proteomes" id="UP000323567"/>
    </source>
</evidence>
<name>A0A5B3GF50_9BACT</name>
<gene>
    <name evidence="8" type="ORF">F2Y13_01120</name>
</gene>
<evidence type="ECO:0000256" key="3">
    <source>
        <dbReference type="ARBA" id="ARBA00022670"/>
    </source>
</evidence>
<dbReference type="Pfam" id="PF10459">
    <property type="entry name" value="Peptidase_S46"/>
    <property type="match status" value="1"/>
</dbReference>
<evidence type="ECO:0000256" key="4">
    <source>
        <dbReference type="ARBA" id="ARBA00022729"/>
    </source>
</evidence>
<accession>A0A5B3GF50</accession>
<reference evidence="8 9" key="1">
    <citation type="journal article" date="2019" name="Nat. Med.">
        <title>A library of human gut bacterial isolates paired with longitudinal multiomics data enables mechanistic microbiome research.</title>
        <authorList>
            <person name="Poyet M."/>
            <person name="Groussin M."/>
            <person name="Gibbons S.M."/>
            <person name="Avila-Pacheco J."/>
            <person name="Jiang X."/>
            <person name="Kearney S.M."/>
            <person name="Perrotta A.R."/>
            <person name="Berdy B."/>
            <person name="Zhao S."/>
            <person name="Lieberman T.D."/>
            <person name="Swanson P.K."/>
            <person name="Smith M."/>
            <person name="Roesemann S."/>
            <person name="Alexander J.E."/>
            <person name="Rich S.A."/>
            <person name="Livny J."/>
            <person name="Vlamakis H."/>
            <person name="Clish C."/>
            <person name="Bullock K."/>
            <person name="Deik A."/>
            <person name="Scott J."/>
            <person name="Pierce K.A."/>
            <person name="Xavier R.J."/>
            <person name="Alm E.J."/>
        </authorList>
    </citation>
    <scope>NUCLEOTIDE SEQUENCE [LARGE SCALE GENOMIC DNA]</scope>
    <source>
        <strain evidence="8 9">BIOML-A2</strain>
    </source>
</reference>
<evidence type="ECO:0000256" key="7">
    <source>
        <dbReference type="RuleBase" id="RU366067"/>
    </source>
</evidence>
<dbReference type="PANTHER" id="PTHR38469">
    <property type="entry name" value="PERIPLASMIC PEPTIDASE SUBFAMILY S1B"/>
    <property type="match status" value="1"/>
</dbReference>
<proteinExistence type="inferred from homology"/>
<keyword evidence="3 7" id="KW-0645">Protease</keyword>
<dbReference type="GO" id="GO:0070009">
    <property type="term" value="F:serine-type aminopeptidase activity"/>
    <property type="evidence" value="ECO:0007669"/>
    <property type="project" value="UniProtKB-UniRule"/>
</dbReference>
<dbReference type="InterPro" id="IPR043504">
    <property type="entry name" value="Peptidase_S1_PA_chymotrypsin"/>
</dbReference>
<keyword evidence="4 7" id="KW-0732">Signal</keyword>
<keyword evidence="5 7" id="KW-0378">Hydrolase</keyword>
<dbReference type="Gene3D" id="2.40.10.10">
    <property type="entry name" value="Trypsin-like serine proteases"/>
    <property type="match status" value="2"/>
</dbReference>
<dbReference type="SUPFAM" id="SSF50494">
    <property type="entry name" value="Trypsin-like serine proteases"/>
    <property type="match status" value="1"/>
</dbReference>
<evidence type="ECO:0000256" key="1">
    <source>
        <dbReference type="ARBA" id="ARBA00010491"/>
    </source>
</evidence>
<dbReference type="PANTHER" id="PTHR38469:SF1">
    <property type="entry name" value="PERIPLASMIC PEPTIDASE SUBFAMILY S1B"/>
    <property type="match status" value="1"/>
</dbReference>
<dbReference type="InterPro" id="IPR009003">
    <property type="entry name" value="Peptidase_S1_PA"/>
</dbReference>
<dbReference type="GO" id="GO:0006508">
    <property type="term" value="P:proteolysis"/>
    <property type="evidence" value="ECO:0007669"/>
    <property type="project" value="UniProtKB-KW"/>
</dbReference>
<dbReference type="Proteomes" id="UP000323567">
    <property type="component" value="Unassembled WGS sequence"/>
</dbReference>
<dbReference type="EC" id="3.4.14.-" evidence="7"/>
<evidence type="ECO:0000256" key="2">
    <source>
        <dbReference type="ARBA" id="ARBA00022438"/>
    </source>
</evidence>
<dbReference type="RefSeq" id="WP_149886844.1">
    <property type="nucleotide sequence ID" value="NZ_CATXTW010000010.1"/>
</dbReference>
<feature type="chain" id="PRO_5023128528" description="Dipeptidyl-peptidase" evidence="7">
    <location>
        <begin position="21"/>
        <end position="724"/>
    </location>
</feature>
<evidence type="ECO:0000313" key="8">
    <source>
        <dbReference type="EMBL" id="KAA2372100.1"/>
    </source>
</evidence>
<evidence type="ECO:0000256" key="5">
    <source>
        <dbReference type="ARBA" id="ARBA00022801"/>
    </source>
</evidence>
<organism evidence="8 9">
    <name type="scientific">Alistipes shahii</name>
    <dbReference type="NCBI Taxonomy" id="328814"/>
    <lineage>
        <taxon>Bacteria</taxon>
        <taxon>Pseudomonadati</taxon>
        <taxon>Bacteroidota</taxon>
        <taxon>Bacteroidia</taxon>
        <taxon>Bacteroidales</taxon>
        <taxon>Rikenellaceae</taxon>
        <taxon>Alistipes</taxon>
    </lineage>
</organism>
<dbReference type="GO" id="GO:0043171">
    <property type="term" value="P:peptide catabolic process"/>
    <property type="evidence" value="ECO:0007669"/>
    <property type="project" value="UniProtKB-UniRule"/>
</dbReference>
<keyword evidence="2 7" id="KW-0031">Aminopeptidase</keyword>
<protein>
    <recommendedName>
        <fullName evidence="7">Dipeptidyl-peptidase</fullName>
        <ecNumber evidence="7">3.4.14.-</ecNumber>
    </recommendedName>
</protein>
<dbReference type="EMBL" id="VVXK01000001">
    <property type="protein sequence ID" value="KAA2372100.1"/>
    <property type="molecule type" value="Genomic_DNA"/>
</dbReference>
<comment type="caution">
    <text evidence="8">The sequence shown here is derived from an EMBL/GenBank/DDBJ whole genome shotgun (WGS) entry which is preliminary data.</text>
</comment>
<feature type="signal peptide" evidence="7">
    <location>
        <begin position="1"/>
        <end position="20"/>
    </location>
</feature>
<keyword evidence="6 7" id="KW-0720">Serine protease</keyword>
<dbReference type="InterPro" id="IPR019500">
    <property type="entry name" value="Pep_S46"/>
</dbReference>
<comment type="similarity">
    <text evidence="1 7">Belongs to the peptidase S46 family.</text>
</comment>
<sequence length="724" mass="82047">MKKAIFYLLACVLLPVAASADEGMWLVSTFRDVIYPQMKKEGLKLKPGEIYNEESPALCNAIVAVDGGMGTGSVISDKGLVITNHHVAYGDIHSLSTPAKNYLEEGFWALEQKDELPLKGKTVTFLRQVRDVTDEAQAIRDSLEKANSLGIFGTRKVYGILERKYGGDTPFEVECASMWKGKKYLLFYYETYKDVRLVGAPPVKIGAFGGEQDNWGWPQHKGDFALYRVYGDAKGRPAAYSENNVPITPRKVLNVSTSGIHDGDYAMVIGFPGRTNRYMSSQAVREKEHVTNPVVIKARRDRLDIMLRHMEADPDVRLMYSDKYFNISNYADYAKWENICLRRYDVIGIRAAEEARLAAWIDADPARRAEYGDLLANLKKGYEARAEAVREKCYYQETWIRPSDVMMTANRLGTLVDRMQRDGIASVQDGDKNFAGVKSNTRRMMKDFDLATDKEVLTRMMESFIDNVPREMWGEQLPQLYDRFKGNVPALVDYAFENTCCTSYEKLCAWFAQPRTAEEILSDPMAAMANSVSSRRFAEKLKQAEETSGIDADKEELRYTHAIYEMRESEGTPQYPDANSTMRLTYGTVGPVSPKDAVHYDSRSTIDGYLEKYNPDDYEFRVDDRMSSLIRSKDWGRWGENGRLYVNFLTNNDITGGNSGSPVLNARGDVIGLAFDGNRESMSGDIYFHPTNFKTVCVDIRFVLWIMDKYAGAGKLIDEMRLVK</sequence>